<dbReference type="Pfam" id="PF00078">
    <property type="entry name" value="RVT_1"/>
    <property type="match status" value="1"/>
</dbReference>
<comment type="caution">
    <text evidence="2">The sequence shown here is derived from an EMBL/GenBank/DDBJ whole genome shotgun (WGS) entry which is preliminary data.</text>
</comment>
<evidence type="ECO:0000259" key="1">
    <source>
        <dbReference type="Pfam" id="PF00078"/>
    </source>
</evidence>
<sequence>MGKRIGRVKVRKLKYGLDEQTVGWVENWLNSWAQRVVIGGMKSSWRPVTSGVPRGSIPGPILFNVLINDLDDGEFADDTKLGGVADTPEGCAAIQRDLDRLEKWAGRSLVRFSKGKCKVLHLGRNNPMHQYMLEADRLESSFAEKDVGGSWWTPKLNMSRQCALATKKAKDILGCSKRNVASRSREVILPLYSALVKPRLESIISYEDDRALEQVVQRGGGVSRLGVCYIDAHMPKNCATKEHQSNKQVDQAARIELDLDWEHKGELFIAQWAHETSEHLGRDATYRWAHDRGMHVTTEAITQHDGDYCLVVNHVNHYPVNHSTAQNTILGFERQFCGNMVPQKESTCLLESNTLILEKIILGTVERHLKNNAILRHSQHGFIKGKSCLTDLIFFYDKVTRLVDEGKVVDVVFLDFSKAFDTIPHSILLDKLSNCEMSRFTVHWVKNCLNGRAQRVVANGATSVTSSVPQGSILGPVLFNIFINDLDAGVCNVLDAASLLMIPNWEGQEALQKDLDRLEHWSIMNGMKFNKSKRRILHLGWSNAGHKYKLGEEWLEISPAERDLGVLVDSRLNMRSQQCALAAKRANRILGCIKHSRTSQPKEVIIPLYSALVRPHLEYCAV</sequence>
<accession>A0AAN7MI86</accession>
<keyword evidence="3" id="KW-1185">Reference proteome</keyword>
<evidence type="ECO:0000313" key="3">
    <source>
        <dbReference type="Proteomes" id="UP001333110"/>
    </source>
</evidence>
<feature type="domain" description="Reverse transcriptase" evidence="1">
    <location>
        <begin position="356"/>
        <end position="538"/>
    </location>
</feature>
<dbReference type="InterPro" id="IPR043502">
    <property type="entry name" value="DNA/RNA_pol_sf"/>
</dbReference>
<dbReference type="AlphaFoldDB" id="A0AAN7MI86"/>
<dbReference type="EMBL" id="JAUNZN010000032">
    <property type="protein sequence ID" value="KAK4806985.1"/>
    <property type="molecule type" value="Genomic_DNA"/>
</dbReference>
<proteinExistence type="predicted"/>
<dbReference type="Proteomes" id="UP001333110">
    <property type="component" value="Unassembled WGS sequence"/>
</dbReference>
<evidence type="ECO:0000313" key="2">
    <source>
        <dbReference type="EMBL" id="KAK4806985.1"/>
    </source>
</evidence>
<dbReference type="SUPFAM" id="SSF56672">
    <property type="entry name" value="DNA/RNA polymerases"/>
    <property type="match status" value="1"/>
</dbReference>
<name>A0AAN7MI86_MYCAM</name>
<reference evidence="2 3" key="1">
    <citation type="journal article" date="2023" name="J. Hered.">
        <title>Chromosome-level genome of the wood stork (Mycteria americana) provides insight into avian chromosome evolution.</title>
        <authorList>
            <person name="Flamio R. Jr."/>
            <person name="Ramstad K.M."/>
        </authorList>
    </citation>
    <scope>NUCLEOTIDE SEQUENCE [LARGE SCALE GENOMIC DNA]</scope>
    <source>
        <strain evidence="2">JAX WOST 10</strain>
    </source>
</reference>
<dbReference type="InterPro" id="IPR000477">
    <property type="entry name" value="RT_dom"/>
</dbReference>
<protein>
    <recommendedName>
        <fullName evidence="1">Reverse transcriptase domain-containing protein</fullName>
    </recommendedName>
</protein>
<gene>
    <name evidence="2" type="ORF">QYF61_000314</name>
</gene>
<dbReference type="PANTHER" id="PTHR33332">
    <property type="entry name" value="REVERSE TRANSCRIPTASE DOMAIN-CONTAINING PROTEIN"/>
    <property type="match status" value="1"/>
</dbReference>
<organism evidence="2 3">
    <name type="scientific">Mycteria americana</name>
    <name type="common">Wood stork</name>
    <dbReference type="NCBI Taxonomy" id="33587"/>
    <lineage>
        <taxon>Eukaryota</taxon>
        <taxon>Metazoa</taxon>
        <taxon>Chordata</taxon>
        <taxon>Craniata</taxon>
        <taxon>Vertebrata</taxon>
        <taxon>Euteleostomi</taxon>
        <taxon>Archelosauria</taxon>
        <taxon>Archosauria</taxon>
        <taxon>Dinosauria</taxon>
        <taxon>Saurischia</taxon>
        <taxon>Theropoda</taxon>
        <taxon>Coelurosauria</taxon>
        <taxon>Aves</taxon>
        <taxon>Neognathae</taxon>
        <taxon>Neoaves</taxon>
        <taxon>Aequornithes</taxon>
        <taxon>Ciconiiformes</taxon>
        <taxon>Ciconiidae</taxon>
        <taxon>Mycteria</taxon>
    </lineage>
</organism>
<dbReference type="CDD" id="cd01650">
    <property type="entry name" value="RT_nLTR_like"/>
    <property type="match status" value="1"/>
</dbReference>